<protein>
    <submittedName>
        <fullName evidence="8">Solute:sodium symporter family transporter</fullName>
    </submittedName>
</protein>
<dbReference type="Pfam" id="PF00474">
    <property type="entry name" value="SSF"/>
    <property type="match status" value="1"/>
</dbReference>
<keyword evidence="9" id="KW-1185">Reference proteome</keyword>
<dbReference type="Gene3D" id="1.20.1730.10">
    <property type="entry name" value="Sodium/glucose cotransporter"/>
    <property type="match status" value="1"/>
</dbReference>
<organism evidence="8 9">
    <name type="scientific">Candidatus Cetobacterium colombiensis</name>
    <dbReference type="NCBI Taxonomy" id="3073100"/>
    <lineage>
        <taxon>Bacteria</taxon>
        <taxon>Fusobacteriati</taxon>
        <taxon>Fusobacteriota</taxon>
        <taxon>Fusobacteriia</taxon>
        <taxon>Fusobacteriales</taxon>
        <taxon>Fusobacteriaceae</taxon>
        <taxon>Cetobacterium</taxon>
    </lineage>
</organism>
<dbReference type="EMBL" id="JAVIKH010000007">
    <property type="protein sequence ID" value="MDX8336094.1"/>
    <property type="molecule type" value="Genomic_DNA"/>
</dbReference>
<dbReference type="CDD" id="cd10328">
    <property type="entry name" value="SLC5sbd_YidK"/>
    <property type="match status" value="1"/>
</dbReference>
<evidence type="ECO:0000313" key="9">
    <source>
        <dbReference type="Proteomes" id="UP001279681"/>
    </source>
</evidence>
<gene>
    <name evidence="8" type="ORF">RFV38_06240</name>
</gene>
<feature type="transmembrane region" description="Helical" evidence="7">
    <location>
        <begin position="459"/>
        <end position="477"/>
    </location>
</feature>
<feature type="transmembrane region" description="Helical" evidence="7">
    <location>
        <begin position="433"/>
        <end position="453"/>
    </location>
</feature>
<keyword evidence="5 7" id="KW-0472">Membrane</keyword>
<feature type="transmembrane region" description="Helical" evidence="7">
    <location>
        <begin position="155"/>
        <end position="178"/>
    </location>
</feature>
<feature type="transmembrane region" description="Helical" evidence="7">
    <location>
        <begin position="538"/>
        <end position="555"/>
    </location>
</feature>
<feature type="transmembrane region" description="Helical" evidence="7">
    <location>
        <begin position="325"/>
        <end position="344"/>
    </location>
</feature>
<sequence>MLMFLSFIFFTALVAVITYYKTKGDTLNTNDGYFLGGRSLTAGFIAGSLMLTNLSPANFAGMSAQSYTHNMSVMGWEVCSGITLVLVAMFLVPRYLKGGLTTIPEFLEDRFDSGVKKFVTYLFLISYVLNGLPPTLYAGALVMSQLFDISGLLGISYTAGIWLTVWAIGIIGAIYAIFGGLKAVAFSDTLNGLGLIIGGLSVPYFGFKYIGDGSVLKGIGDLVVAHPEKFDAIGSSSDPVPFTTLFTGMLLVNLYYWGTDQGIIQRALGAKNLKEGQKGVMLAGLLKIFTPLIVIVPGIIAYHMYGENYAAPDLVYSHLIKDLMPKYFVGFFAAVMFGAVLSTYNSVLNSASTLFCLNVYKPAFGKNKSDAEIVAKGKIFGSIIALISMLIAPLIMNAPQGLFQYLQIVNGFFNVPIFTIIFIGYMTKYVPAIAAKISLVFFVSTYAILQLVIKPDLHFLHQLAILFTISCGIMLIIGKVRPRETPYVLVNKNVVEITPWEHQYEAGVIIISVMLSFYVIFSKFGLATLNFQGLQRNLGLLWTITALVVISIRKYRQKLKTEKTVEA</sequence>
<dbReference type="NCBIfam" id="TIGR00813">
    <property type="entry name" value="sss"/>
    <property type="match status" value="1"/>
</dbReference>
<keyword evidence="4 7" id="KW-1133">Transmembrane helix</keyword>
<dbReference type="RefSeq" id="WP_320313499.1">
    <property type="nucleotide sequence ID" value="NZ_JAVIKH010000007.1"/>
</dbReference>
<dbReference type="Proteomes" id="UP001279681">
    <property type="component" value="Unassembled WGS sequence"/>
</dbReference>
<evidence type="ECO:0000256" key="6">
    <source>
        <dbReference type="RuleBase" id="RU362091"/>
    </source>
</evidence>
<dbReference type="PANTHER" id="PTHR11819">
    <property type="entry name" value="SOLUTE CARRIER FAMILY 5"/>
    <property type="match status" value="1"/>
</dbReference>
<proteinExistence type="inferred from homology"/>
<name>A0ABU4WA61_9FUSO</name>
<feature type="transmembrane region" description="Helical" evidence="7">
    <location>
        <begin position="506"/>
        <end position="526"/>
    </location>
</feature>
<dbReference type="PROSITE" id="PS50283">
    <property type="entry name" value="NA_SOLUT_SYMP_3"/>
    <property type="match status" value="1"/>
</dbReference>
<accession>A0ABU4WA61</accession>
<keyword evidence="3 7" id="KW-0812">Transmembrane</keyword>
<dbReference type="PANTHER" id="PTHR11819:SF195">
    <property type="entry name" value="SODIUM_GLUCOSE COTRANSPORTER 4"/>
    <property type="match status" value="1"/>
</dbReference>
<feature type="transmembrane region" description="Helical" evidence="7">
    <location>
        <begin position="73"/>
        <end position="92"/>
    </location>
</feature>
<feature type="transmembrane region" description="Helical" evidence="7">
    <location>
        <begin position="240"/>
        <end position="258"/>
    </location>
</feature>
<dbReference type="NCBIfam" id="NF007790">
    <property type="entry name" value="PRK10484.1"/>
    <property type="match status" value="1"/>
</dbReference>
<feature type="transmembrane region" description="Helical" evidence="7">
    <location>
        <begin position="118"/>
        <end position="143"/>
    </location>
</feature>
<dbReference type="InterPro" id="IPR038377">
    <property type="entry name" value="Na/Glc_symporter_sf"/>
</dbReference>
<feature type="transmembrane region" description="Helical" evidence="7">
    <location>
        <begin position="402"/>
        <end position="426"/>
    </location>
</feature>
<feature type="transmembrane region" description="Helical" evidence="7">
    <location>
        <begin position="379"/>
        <end position="396"/>
    </location>
</feature>
<dbReference type="InterPro" id="IPR001734">
    <property type="entry name" value="Na/solute_symporter"/>
</dbReference>
<evidence type="ECO:0000256" key="2">
    <source>
        <dbReference type="ARBA" id="ARBA00006434"/>
    </source>
</evidence>
<reference evidence="9" key="1">
    <citation type="submission" date="2023-07" db="EMBL/GenBank/DDBJ databases">
        <authorList>
            <person name="Colorado M.A."/>
            <person name="Villamil L.M."/>
            <person name="Melo J.F."/>
            <person name="Rodriguez J.A."/>
            <person name="Ruiz R.Y."/>
        </authorList>
    </citation>
    <scope>NUCLEOTIDE SEQUENCE [LARGE SCALE GENOMIC DNA]</scope>
    <source>
        <strain evidence="9">C33</strain>
    </source>
</reference>
<evidence type="ECO:0000256" key="1">
    <source>
        <dbReference type="ARBA" id="ARBA00004141"/>
    </source>
</evidence>
<evidence type="ECO:0000256" key="7">
    <source>
        <dbReference type="SAM" id="Phobius"/>
    </source>
</evidence>
<feature type="transmembrane region" description="Helical" evidence="7">
    <location>
        <begin position="42"/>
        <end position="61"/>
    </location>
</feature>
<evidence type="ECO:0000313" key="8">
    <source>
        <dbReference type="EMBL" id="MDX8336094.1"/>
    </source>
</evidence>
<evidence type="ECO:0000256" key="4">
    <source>
        <dbReference type="ARBA" id="ARBA00022989"/>
    </source>
</evidence>
<comment type="subcellular location">
    <subcellularLocation>
        <location evidence="1">Membrane</location>
        <topology evidence="1">Multi-pass membrane protein</topology>
    </subcellularLocation>
</comment>
<evidence type="ECO:0000256" key="3">
    <source>
        <dbReference type="ARBA" id="ARBA00022692"/>
    </source>
</evidence>
<evidence type="ECO:0000256" key="5">
    <source>
        <dbReference type="ARBA" id="ARBA00023136"/>
    </source>
</evidence>
<feature type="transmembrane region" description="Helical" evidence="7">
    <location>
        <begin position="279"/>
        <end position="305"/>
    </location>
</feature>
<comment type="similarity">
    <text evidence="2 6">Belongs to the sodium:solute symporter (SSF) (TC 2.A.21) family.</text>
</comment>
<comment type="caution">
    <text evidence="8">The sequence shown here is derived from an EMBL/GenBank/DDBJ whole genome shotgun (WGS) entry which is preliminary data.</text>
</comment>